<evidence type="ECO:0000313" key="1">
    <source>
        <dbReference type="EMBL" id="MBO1919941.1"/>
    </source>
</evidence>
<dbReference type="EMBL" id="JAGETT010000040">
    <property type="protein sequence ID" value="MBO1919941.1"/>
    <property type="molecule type" value="Genomic_DNA"/>
</dbReference>
<proteinExistence type="predicted"/>
<accession>A0A939SRG8</accession>
<dbReference type="AlphaFoldDB" id="A0A939SRG8"/>
<protein>
    <submittedName>
        <fullName evidence="1">Uncharacterized protein</fullName>
    </submittedName>
</protein>
<comment type="caution">
    <text evidence="1">The sequence shown here is derived from an EMBL/GenBank/DDBJ whole genome shotgun (WGS) entry which is preliminary data.</text>
</comment>
<gene>
    <name evidence="1" type="ORF">J4710_07130</name>
</gene>
<reference evidence="1" key="1">
    <citation type="submission" date="2021-03" db="EMBL/GenBank/DDBJ databases">
        <title>Molecular epidemiology and mechanisms of colistin and carbapenem resistance in Enterobacteriaceae from clinical isolates, the environment and porcine samples in Pretoria, South Africa.</title>
        <authorList>
            <person name="Bogoshi D."/>
            <person name="Mbelle N.M."/>
            <person name="Naidoo V."/>
            <person name="Osei Sekyere J."/>
        </authorList>
    </citation>
    <scope>NUCLEOTIDE SEQUENCE</scope>
    <source>
        <strain evidence="1">ESB009</strain>
    </source>
</reference>
<sequence>MVYINHTQSTDLSQLTIDNMKLDTQIDGHKYTAYNDIDEKSSDLYKDYEPYLTLKVSKKTIT</sequence>
<organism evidence="1">
    <name type="scientific">Staphylococcus xylosus</name>
    <dbReference type="NCBI Taxonomy" id="1288"/>
    <lineage>
        <taxon>Bacteria</taxon>
        <taxon>Bacillati</taxon>
        <taxon>Bacillota</taxon>
        <taxon>Bacilli</taxon>
        <taxon>Bacillales</taxon>
        <taxon>Staphylococcaceae</taxon>
        <taxon>Staphylococcus</taxon>
    </lineage>
</organism>
<name>A0A939SRG8_STAXY</name>